<dbReference type="PANTHER" id="PTHR11839:SF18">
    <property type="entry name" value="NUDIX HYDROLASE DOMAIN-CONTAINING PROTEIN"/>
    <property type="match status" value="1"/>
</dbReference>
<protein>
    <submittedName>
        <fullName evidence="4">NUDIX hydrolase</fullName>
    </submittedName>
</protein>
<evidence type="ECO:0000259" key="3">
    <source>
        <dbReference type="PROSITE" id="PS51462"/>
    </source>
</evidence>
<gene>
    <name evidence="4" type="ORF">INF28_04765</name>
</gene>
<dbReference type="GO" id="GO:0016787">
    <property type="term" value="F:hydrolase activity"/>
    <property type="evidence" value="ECO:0007669"/>
    <property type="project" value="UniProtKB-KW"/>
</dbReference>
<sequence>MKVVIFEEKTISSEKIYEGKIVKLTVDKVAMPGGKIATRELVAHPGGVGVVALTESDEVILVRQFRKAIEKAILEIPAGKLDPGEDPQTCGIRELEEETGLKARRFEPLGFIYPSPGFTDEVTYLYLATDLYEGNIHPDPDEYLDILRMPFEEAVDRIMANEISDAKTVAGVLKTMRLLKKS</sequence>
<dbReference type="EMBL" id="JADCKB010000007">
    <property type="protein sequence ID" value="MBE5039774.1"/>
    <property type="molecule type" value="Genomic_DNA"/>
</dbReference>
<dbReference type="GO" id="GO:0005829">
    <property type="term" value="C:cytosol"/>
    <property type="evidence" value="ECO:0007669"/>
    <property type="project" value="TreeGrafter"/>
</dbReference>
<dbReference type="Proteomes" id="UP000806542">
    <property type="component" value="Unassembled WGS sequence"/>
</dbReference>
<organism evidence="4 5">
    <name type="scientific">Ructibacterium gallinarum</name>
    <dbReference type="NCBI Taxonomy" id="2779355"/>
    <lineage>
        <taxon>Bacteria</taxon>
        <taxon>Bacillati</taxon>
        <taxon>Bacillota</taxon>
        <taxon>Clostridia</taxon>
        <taxon>Eubacteriales</taxon>
        <taxon>Oscillospiraceae</taxon>
        <taxon>Ructibacterium</taxon>
    </lineage>
</organism>
<dbReference type="InterPro" id="IPR020476">
    <property type="entry name" value="Nudix_hydrolase"/>
</dbReference>
<comment type="caution">
    <text evidence="4">The sequence shown here is derived from an EMBL/GenBank/DDBJ whole genome shotgun (WGS) entry which is preliminary data.</text>
</comment>
<evidence type="ECO:0000256" key="1">
    <source>
        <dbReference type="ARBA" id="ARBA00001946"/>
    </source>
</evidence>
<dbReference type="CDD" id="cd03424">
    <property type="entry name" value="NUDIX_ADPRase_Nudt5_UGPPase_Nudt14"/>
    <property type="match status" value="1"/>
</dbReference>
<dbReference type="SUPFAM" id="SSF55811">
    <property type="entry name" value="Nudix"/>
    <property type="match status" value="1"/>
</dbReference>
<dbReference type="AlphaFoldDB" id="A0A9D5R8U3"/>
<dbReference type="Pfam" id="PF00293">
    <property type="entry name" value="NUDIX"/>
    <property type="match status" value="1"/>
</dbReference>
<keyword evidence="5" id="KW-1185">Reference proteome</keyword>
<dbReference type="GO" id="GO:0006753">
    <property type="term" value="P:nucleoside phosphate metabolic process"/>
    <property type="evidence" value="ECO:0007669"/>
    <property type="project" value="TreeGrafter"/>
</dbReference>
<evidence type="ECO:0000256" key="2">
    <source>
        <dbReference type="ARBA" id="ARBA00022801"/>
    </source>
</evidence>
<reference evidence="4" key="1">
    <citation type="submission" date="2020-10" db="EMBL/GenBank/DDBJ databases">
        <title>ChiBAC.</title>
        <authorList>
            <person name="Zenner C."/>
            <person name="Hitch T.C.A."/>
            <person name="Clavel T."/>
        </authorList>
    </citation>
    <scope>NUCLEOTIDE SEQUENCE</scope>
    <source>
        <strain evidence="4">DSM 107454</strain>
    </source>
</reference>
<dbReference type="Gene3D" id="3.90.79.10">
    <property type="entry name" value="Nucleoside Triphosphate Pyrophosphohydrolase"/>
    <property type="match status" value="1"/>
</dbReference>
<dbReference type="InterPro" id="IPR000086">
    <property type="entry name" value="NUDIX_hydrolase_dom"/>
</dbReference>
<evidence type="ECO:0000313" key="4">
    <source>
        <dbReference type="EMBL" id="MBE5039774.1"/>
    </source>
</evidence>
<proteinExistence type="predicted"/>
<feature type="domain" description="Nudix hydrolase" evidence="3">
    <location>
        <begin position="43"/>
        <end position="171"/>
    </location>
</feature>
<dbReference type="PANTHER" id="PTHR11839">
    <property type="entry name" value="UDP/ADP-SUGAR PYROPHOSPHATASE"/>
    <property type="match status" value="1"/>
</dbReference>
<dbReference type="InterPro" id="IPR015797">
    <property type="entry name" value="NUDIX_hydrolase-like_dom_sf"/>
</dbReference>
<name>A0A9D5R8U3_9FIRM</name>
<dbReference type="GO" id="GO:0019693">
    <property type="term" value="P:ribose phosphate metabolic process"/>
    <property type="evidence" value="ECO:0007669"/>
    <property type="project" value="TreeGrafter"/>
</dbReference>
<dbReference type="FunFam" id="3.90.79.10:FF:000024">
    <property type="entry name" value="ADP-ribose pyrophosphatase"/>
    <property type="match status" value="1"/>
</dbReference>
<dbReference type="PROSITE" id="PS51462">
    <property type="entry name" value="NUDIX"/>
    <property type="match status" value="1"/>
</dbReference>
<accession>A0A9D5R8U3</accession>
<keyword evidence="2 4" id="KW-0378">Hydrolase</keyword>
<dbReference type="PRINTS" id="PR00502">
    <property type="entry name" value="NUDIXFAMILY"/>
</dbReference>
<evidence type="ECO:0000313" key="5">
    <source>
        <dbReference type="Proteomes" id="UP000806542"/>
    </source>
</evidence>
<comment type="cofactor">
    <cofactor evidence="1">
        <name>Mg(2+)</name>
        <dbReference type="ChEBI" id="CHEBI:18420"/>
    </cofactor>
</comment>
<dbReference type="RefSeq" id="WP_226392338.1">
    <property type="nucleotide sequence ID" value="NZ_JADCKB010000007.1"/>
</dbReference>